<dbReference type="GO" id="GO:0005886">
    <property type="term" value="C:plasma membrane"/>
    <property type="evidence" value="ECO:0007669"/>
    <property type="project" value="TreeGrafter"/>
</dbReference>
<dbReference type="EMBL" id="CACRXK020019359">
    <property type="protein sequence ID" value="CAB4033560.1"/>
    <property type="molecule type" value="Genomic_DNA"/>
</dbReference>
<gene>
    <name evidence="2" type="ORF">PACLA_8A080677</name>
</gene>
<reference evidence="2" key="1">
    <citation type="submission" date="2020-04" db="EMBL/GenBank/DDBJ databases">
        <authorList>
            <person name="Alioto T."/>
            <person name="Alioto T."/>
            <person name="Gomez Garrido J."/>
        </authorList>
    </citation>
    <scope>NUCLEOTIDE SEQUENCE</scope>
    <source>
        <strain evidence="2">A484AB</strain>
    </source>
</reference>
<dbReference type="GO" id="GO:0035556">
    <property type="term" value="P:intracellular signal transduction"/>
    <property type="evidence" value="ECO:0007669"/>
    <property type="project" value="TreeGrafter"/>
</dbReference>
<sequence>SETRQGDYVLTFNFQGRAKHLRLSLNADGHCRVQHLWFPSLFDMLEHFRSNPIPLESGGPSDVMLTNFCVNTGEGEVTARQTLPGRSNRNEGLRRSHSVQASRLSRTAVIQGGSVRLPSTSANQHPIRVRAVENHYAVM</sequence>
<evidence type="ECO:0000313" key="2">
    <source>
        <dbReference type="EMBL" id="CAB4033560.1"/>
    </source>
</evidence>
<dbReference type="OrthoDB" id="10047184at2759"/>
<dbReference type="InterPro" id="IPR030523">
    <property type="entry name" value="SH2B"/>
</dbReference>
<dbReference type="Gene3D" id="3.30.505.10">
    <property type="entry name" value="SH2 domain"/>
    <property type="match status" value="1"/>
</dbReference>
<dbReference type="SUPFAM" id="SSF55550">
    <property type="entry name" value="SH2 domain"/>
    <property type="match status" value="1"/>
</dbReference>
<dbReference type="GO" id="GO:0005068">
    <property type="term" value="F:transmembrane receptor protein tyrosine kinase adaptor activity"/>
    <property type="evidence" value="ECO:0007669"/>
    <property type="project" value="TreeGrafter"/>
</dbReference>
<dbReference type="PANTHER" id="PTHR10872">
    <property type="entry name" value="SH2B ADAPTER PROTEIN"/>
    <property type="match status" value="1"/>
</dbReference>
<accession>A0A7D9LII9</accession>
<keyword evidence="3" id="KW-1185">Reference proteome</keyword>
<comment type="caution">
    <text evidence="2">The sequence shown here is derived from an EMBL/GenBank/DDBJ whole genome shotgun (WGS) entry which is preliminary data.</text>
</comment>
<dbReference type="InterPro" id="IPR036860">
    <property type="entry name" value="SH2_dom_sf"/>
</dbReference>
<name>A0A7D9LII9_PARCT</name>
<protein>
    <submittedName>
        <fullName evidence="2">SH2B adapter 1-like</fullName>
    </submittedName>
</protein>
<evidence type="ECO:0000313" key="3">
    <source>
        <dbReference type="Proteomes" id="UP001152795"/>
    </source>
</evidence>
<keyword evidence="1" id="KW-0597">Phosphoprotein</keyword>
<organism evidence="2 3">
    <name type="scientific">Paramuricea clavata</name>
    <name type="common">Red gorgonian</name>
    <name type="synonym">Violescent sea-whip</name>
    <dbReference type="NCBI Taxonomy" id="317549"/>
    <lineage>
        <taxon>Eukaryota</taxon>
        <taxon>Metazoa</taxon>
        <taxon>Cnidaria</taxon>
        <taxon>Anthozoa</taxon>
        <taxon>Octocorallia</taxon>
        <taxon>Malacalcyonacea</taxon>
        <taxon>Plexauridae</taxon>
        <taxon>Paramuricea</taxon>
    </lineage>
</organism>
<feature type="non-terminal residue" evidence="2">
    <location>
        <position position="139"/>
    </location>
</feature>
<proteinExistence type="predicted"/>
<dbReference type="Proteomes" id="UP001152795">
    <property type="component" value="Unassembled WGS sequence"/>
</dbReference>
<dbReference type="PANTHER" id="PTHR10872:SF2">
    <property type="entry name" value="LNK, ISOFORM D"/>
    <property type="match status" value="1"/>
</dbReference>
<evidence type="ECO:0000256" key="1">
    <source>
        <dbReference type="ARBA" id="ARBA00022553"/>
    </source>
</evidence>
<dbReference type="AlphaFoldDB" id="A0A7D9LII9"/>